<dbReference type="PANTHER" id="PTHR31637:SF0">
    <property type="entry name" value="2,3-BISPHOSPHOGLYCERATE-INDEPENDENT PHOSPHOGLYCERATE MUTASE"/>
    <property type="match status" value="1"/>
</dbReference>
<evidence type="ECO:0000313" key="19">
    <source>
        <dbReference type="Proteomes" id="UP000187550"/>
    </source>
</evidence>
<evidence type="ECO:0000256" key="5">
    <source>
        <dbReference type="ARBA" id="ARBA00022723"/>
    </source>
</evidence>
<feature type="binding site" evidence="12 15">
    <location>
        <position position="445"/>
    </location>
    <ligand>
        <name>Mn(2+)</name>
        <dbReference type="ChEBI" id="CHEBI:29035"/>
        <label>2</label>
    </ligand>
</feature>
<comment type="function">
    <text evidence="10 12">Essential for rapid growth and for sporulation. Catalyzes the interconversion of 2-phosphoglycerate and 3-phosphoglycerate.</text>
</comment>
<comment type="subunit">
    <text evidence="12">Monomer.</text>
</comment>
<keyword evidence="12" id="KW-0597">Phosphoprotein</keyword>
<feature type="binding site" evidence="12 14">
    <location>
        <begin position="153"/>
        <end position="154"/>
    </location>
    <ligand>
        <name>substrate</name>
    </ligand>
</feature>
<feature type="binding site" evidence="12 15">
    <location>
        <position position="404"/>
    </location>
    <ligand>
        <name>Mn(2+)</name>
        <dbReference type="ChEBI" id="CHEBI:29035"/>
        <label>1</label>
    </ligand>
</feature>
<dbReference type="GO" id="GO:0005829">
    <property type="term" value="C:cytosol"/>
    <property type="evidence" value="ECO:0007669"/>
    <property type="project" value="TreeGrafter"/>
</dbReference>
<dbReference type="AlphaFoldDB" id="A0A1U7PQX0"/>
<feature type="binding site" evidence="12 14">
    <location>
        <position position="191"/>
    </location>
    <ligand>
        <name>substrate</name>
    </ligand>
</feature>
<evidence type="ECO:0000256" key="11">
    <source>
        <dbReference type="ARBA" id="ARBA00071648"/>
    </source>
</evidence>
<evidence type="ECO:0000256" key="9">
    <source>
        <dbReference type="ARBA" id="ARBA00023235"/>
    </source>
</evidence>
<keyword evidence="8 12" id="KW-0464">Manganese</keyword>
<name>A0A1U7PQX0_9BACI</name>
<feature type="binding site" evidence="12 14">
    <location>
        <position position="185"/>
    </location>
    <ligand>
        <name>substrate</name>
    </ligand>
</feature>
<dbReference type="InterPro" id="IPR017850">
    <property type="entry name" value="Alkaline_phosphatase_core_sf"/>
</dbReference>
<dbReference type="FunFam" id="3.40.1450.10:FF:000001">
    <property type="entry name" value="2,3-bisphosphoglycerate-independent phosphoglycerate mutase"/>
    <property type="match status" value="1"/>
</dbReference>
<comment type="catalytic activity">
    <reaction evidence="1 12">
        <text>(2R)-2-phosphoglycerate = (2R)-3-phosphoglycerate</text>
        <dbReference type="Rhea" id="RHEA:15901"/>
        <dbReference type="ChEBI" id="CHEBI:58272"/>
        <dbReference type="ChEBI" id="CHEBI:58289"/>
        <dbReference type="EC" id="5.4.2.12"/>
    </reaction>
</comment>
<dbReference type="OrthoDB" id="9800863at2"/>
<evidence type="ECO:0000256" key="3">
    <source>
        <dbReference type="ARBA" id="ARBA00008819"/>
    </source>
</evidence>
<organism evidence="18 19">
    <name type="scientific">Edaphobacillus lindanitolerans</name>
    <dbReference type="NCBI Taxonomy" id="550447"/>
    <lineage>
        <taxon>Bacteria</taxon>
        <taxon>Bacillati</taxon>
        <taxon>Bacillota</taxon>
        <taxon>Bacilli</taxon>
        <taxon>Bacillales</taxon>
        <taxon>Bacillaceae</taxon>
        <taxon>Edaphobacillus</taxon>
    </lineage>
</organism>
<gene>
    <name evidence="12" type="primary">gpmI</name>
    <name evidence="18" type="ORF">SAMN05428946_2652</name>
</gene>
<evidence type="ECO:0000256" key="6">
    <source>
        <dbReference type="ARBA" id="ARBA00022969"/>
    </source>
</evidence>
<evidence type="ECO:0000256" key="13">
    <source>
        <dbReference type="PIRSR" id="PIRSR001492-1"/>
    </source>
</evidence>
<evidence type="ECO:0000313" key="18">
    <source>
        <dbReference type="EMBL" id="SIT91304.1"/>
    </source>
</evidence>
<evidence type="ECO:0000256" key="7">
    <source>
        <dbReference type="ARBA" id="ARBA00023152"/>
    </source>
</evidence>
<dbReference type="InterPro" id="IPR005995">
    <property type="entry name" value="Pgm_bpd_ind"/>
</dbReference>
<evidence type="ECO:0000256" key="10">
    <source>
        <dbReference type="ARBA" id="ARBA00055424"/>
    </source>
</evidence>
<keyword evidence="5 12" id="KW-0479">Metal-binding</keyword>
<evidence type="ECO:0000256" key="15">
    <source>
        <dbReference type="PIRSR" id="PIRSR001492-3"/>
    </source>
</evidence>
<evidence type="ECO:0000256" key="12">
    <source>
        <dbReference type="HAMAP-Rule" id="MF_01038"/>
    </source>
</evidence>
<dbReference type="UniPathway" id="UPA00109">
    <property type="reaction ID" value="UER00186"/>
</dbReference>
<dbReference type="InterPro" id="IPR036646">
    <property type="entry name" value="PGAM_B_sf"/>
</dbReference>
<evidence type="ECO:0000256" key="2">
    <source>
        <dbReference type="ARBA" id="ARBA00004798"/>
    </source>
</evidence>
<feature type="binding site" evidence="12 15">
    <location>
        <position position="12"/>
    </location>
    <ligand>
        <name>Mn(2+)</name>
        <dbReference type="ChEBI" id="CHEBI:29035"/>
        <label>2</label>
    </ligand>
</feature>
<accession>A0A1U7PQX0</accession>
<feature type="active site" description="Phosphoserine intermediate" evidence="12 13">
    <location>
        <position position="62"/>
    </location>
</feature>
<dbReference type="CDD" id="cd16010">
    <property type="entry name" value="iPGM"/>
    <property type="match status" value="1"/>
</dbReference>
<dbReference type="InterPro" id="IPR006124">
    <property type="entry name" value="Metalloenzyme"/>
</dbReference>
<dbReference type="STRING" id="550447.SAMN05428946_2652"/>
<dbReference type="GO" id="GO:0006007">
    <property type="term" value="P:glucose catabolic process"/>
    <property type="evidence" value="ECO:0007669"/>
    <property type="project" value="InterPro"/>
</dbReference>
<feature type="modified residue" description="Phosphotyrosine" evidence="12">
    <location>
        <position position="36"/>
    </location>
</feature>
<keyword evidence="7 12" id="KW-0324">Glycolysis</keyword>
<dbReference type="GO" id="GO:0030145">
    <property type="term" value="F:manganese ion binding"/>
    <property type="evidence" value="ECO:0007669"/>
    <property type="project" value="UniProtKB-UniRule"/>
</dbReference>
<keyword evidence="19" id="KW-1185">Reference proteome</keyword>
<dbReference type="InterPro" id="IPR011258">
    <property type="entry name" value="BPG-indep_PGM_N"/>
</dbReference>
<comment type="similarity">
    <text evidence="3 12">Belongs to the BPG-independent phosphoglycerate mutase family.</text>
</comment>
<feature type="binding site" evidence="12 15">
    <location>
        <position position="408"/>
    </location>
    <ligand>
        <name>Mn(2+)</name>
        <dbReference type="ChEBI" id="CHEBI:29035"/>
        <label>1</label>
    </ligand>
</feature>
<protein>
    <recommendedName>
        <fullName evidence="11 12">2,3-bisphosphoglycerate-independent phosphoglycerate mutase</fullName>
        <shortName evidence="12">BPG-independent PGAM</shortName>
        <shortName evidence="12">Phosphoglyceromutase</shortName>
        <shortName evidence="12">iPGM</shortName>
        <ecNumber evidence="4 12">5.4.2.12</ecNumber>
    </recommendedName>
</protein>
<evidence type="ECO:0000256" key="1">
    <source>
        <dbReference type="ARBA" id="ARBA00000370"/>
    </source>
</evidence>
<dbReference type="PANTHER" id="PTHR31637">
    <property type="entry name" value="2,3-BISPHOSPHOGLYCERATE-INDEPENDENT PHOSPHOGLYCERATE MUTASE"/>
    <property type="match status" value="1"/>
</dbReference>
<feature type="binding site" evidence="12 15">
    <location>
        <position position="62"/>
    </location>
    <ligand>
        <name>Mn(2+)</name>
        <dbReference type="ChEBI" id="CHEBI:29035"/>
        <label>2</label>
    </ligand>
</feature>
<comment type="cofactor">
    <cofactor evidence="12">
        <name>Mn(2+)</name>
        <dbReference type="ChEBI" id="CHEBI:29035"/>
    </cofactor>
    <text evidence="12">Binds 2 manganese ions per subunit.</text>
</comment>
<dbReference type="Gene3D" id="3.40.1450.10">
    <property type="entry name" value="BPG-independent phosphoglycerate mutase, domain B"/>
    <property type="match status" value="1"/>
</dbReference>
<evidence type="ECO:0000256" key="8">
    <source>
        <dbReference type="ARBA" id="ARBA00023211"/>
    </source>
</evidence>
<feature type="domain" description="BPG-independent PGAM N-terminal" evidence="17">
    <location>
        <begin position="82"/>
        <end position="298"/>
    </location>
</feature>
<dbReference type="EMBL" id="FTPL01000004">
    <property type="protein sequence ID" value="SIT91304.1"/>
    <property type="molecule type" value="Genomic_DNA"/>
</dbReference>
<comment type="pathway">
    <text evidence="2 12">Carbohydrate degradation; glycolysis; pyruvate from D-glyceraldehyde 3-phosphate: step 3/5.</text>
</comment>
<feature type="binding site" evidence="12 15">
    <location>
        <position position="446"/>
    </location>
    <ligand>
        <name>Mn(2+)</name>
        <dbReference type="ChEBI" id="CHEBI:29035"/>
        <label>2</label>
    </ligand>
</feature>
<dbReference type="Gene3D" id="3.40.720.10">
    <property type="entry name" value="Alkaline Phosphatase, subunit A"/>
    <property type="match status" value="1"/>
</dbReference>
<dbReference type="SUPFAM" id="SSF64158">
    <property type="entry name" value="2,3-Bisphosphoglycerate-independent phosphoglycerate mutase, substrate-binding domain"/>
    <property type="match status" value="1"/>
</dbReference>
<evidence type="ECO:0000256" key="4">
    <source>
        <dbReference type="ARBA" id="ARBA00012026"/>
    </source>
</evidence>
<reference evidence="19" key="1">
    <citation type="submission" date="2017-01" db="EMBL/GenBank/DDBJ databases">
        <authorList>
            <person name="Varghese N."/>
            <person name="Submissions S."/>
        </authorList>
    </citation>
    <scope>NUCLEOTIDE SEQUENCE [LARGE SCALE GENOMIC DNA]</scope>
    <source>
        <strain evidence="19">MNA4</strain>
    </source>
</reference>
<sequence>MNKRPAALIILDGFGQRGEAFGNAVAQAKKPNFDRYFSRFPHAFLQASGEAVGLPEGQMGNSEVGHTNIGAGRIVYQSLTRINKSIREGDFFENPALLDSIRNAKEAGRPLHLMGLLSDGGVHSHISHLFALIDLAARHGLENVYVHAFLDGRDVGPKTALGYIEELEQHMALAGTGRIASVSGRYYAMDRDRRWERVQLAYDAITDGSGPRAASAAQGVREAYERGETDEFVIPFAVAKDGQTAATVDDGDSVIFFNFRPDRAIQLTSAFVSDQFSGFGTTYRRPAGLVFTTFTQYSDEFDGLAEIVFPNVNLTNTVGEVISRAGLRQLRIAETEKYPHVTFFMSGGREEVFDGEERILVNSPKVATYDLKPEMSAYEVTDALVDVIERDGTDAIILNFANPDMVGHSGRLEPTIRAVEAVDECLGRVVEAILAKGGAAIITADHGNADEVLTPEGKPMTAHTVNPVPVIVTEEDLRLREDGILSDLAPTLLKLLGVEQPPEMTGKPLF</sequence>
<keyword evidence="6 12" id="KW-0749">Sporulation</keyword>
<feature type="binding site" evidence="12 15">
    <location>
        <position position="463"/>
    </location>
    <ligand>
        <name>Mn(2+)</name>
        <dbReference type="ChEBI" id="CHEBI:29035"/>
        <label>1</label>
    </ligand>
</feature>
<dbReference type="GO" id="GO:0004619">
    <property type="term" value="F:phosphoglycerate mutase activity"/>
    <property type="evidence" value="ECO:0007669"/>
    <property type="project" value="UniProtKB-UniRule"/>
</dbReference>
<feature type="binding site" evidence="12 14">
    <location>
        <position position="337"/>
    </location>
    <ligand>
        <name>substrate</name>
    </ligand>
</feature>
<dbReference type="SUPFAM" id="SSF53649">
    <property type="entry name" value="Alkaline phosphatase-like"/>
    <property type="match status" value="1"/>
</dbReference>
<evidence type="ECO:0000259" key="17">
    <source>
        <dbReference type="Pfam" id="PF06415"/>
    </source>
</evidence>
<feature type="binding site" evidence="12 14">
    <location>
        <position position="123"/>
    </location>
    <ligand>
        <name>substrate</name>
    </ligand>
</feature>
<proteinExistence type="inferred from homology"/>
<evidence type="ECO:0000256" key="14">
    <source>
        <dbReference type="PIRSR" id="PIRSR001492-2"/>
    </source>
</evidence>
<keyword evidence="9 12" id="KW-0413">Isomerase</keyword>
<dbReference type="NCBIfam" id="TIGR01307">
    <property type="entry name" value="pgm_bpd_ind"/>
    <property type="match status" value="1"/>
</dbReference>
<feature type="binding site" evidence="12 14">
    <location>
        <begin position="260"/>
        <end position="263"/>
    </location>
    <ligand>
        <name>substrate</name>
    </ligand>
</feature>
<dbReference type="HAMAP" id="MF_01038">
    <property type="entry name" value="GpmI"/>
    <property type="match status" value="1"/>
</dbReference>
<dbReference type="PIRSF" id="PIRSF001492">
    <property type="entry name" value="IPGAM"/>
    <property type="match status" value="1"/>
</dbReference>
<dbReference type="FunFam" id="3.40.720.10:FF:000001">
    <property type="entry name" value="2,3-bisphosphoglycerate-independent phosphoglycerate mutase"/>
    <property type="match status" value="1"/>
</dbReference>
<dbReference type="Pfam" id="PF01676">
    <property type="entry name" value="Metalloenzyme"/>
    <property type="match status" value="1"/>
</dbReference>
<dbReference type="Pfam" id="PF06415">
    <property type="entry name" value="iPGM_N"/>
    <property type="match status" value="1"/>
</dbReference>
<dbReference type="EC" id="5.4.2.12" evidence="4 12"/>
<dbReference type="Proteomes" id="UP000187550">
    <property type="component" value="Unassembled WGS sequence"/>
</dbReference>
<dbReference type="GO" id="GO:0043937">
    <property type="term" value="P:regulation of sporulation"/>
    <property type="evidence" value="ECO:0007669"/>
    <property type="project" value="UniProtKB-ARBA"/>
</dbReference>
<dbReference type="GO" id="GO:0030435">
    <property type="term" value="P:sporulation resulting in formation of a cellular spore"/>
    <property type="evidence" value="ECO:0007669"/>
    <property type="project" value="UniProtKB-KW"/>
</dbReference>
<feature type="domain" description="Metalloenzyme" evidence="16">
    <location>
        <begin position="5"/>
        <end position="499"/>
    </location>
</feature>
<dbReference type="RefSeq" id="WP_076759532.1">
    <property type="nucleotide sequence ID" value="NZ_FTPL01000004.1"/>
</dbReference>
<evidence type="ECO:0000259" key="16">
    <source>
        <dbReference type="Pfam" id="PF01676"/>
    </source>
</evidence>
<dbReference type="GO" id="GO:0006096">
    <property type="term" value="P:glycolytic process"/>
    <property type="evidence" value="ECO:0007669"/>
    <property type="project" value="UniProtKB-UniRule"/>
</dbReference>